<organism evidence="3 4">
    <name type="scientific">Aedes albopictus</name>
    <name type="common">Asian tiger mosquito</name>
    <name type="synonym">Stegomyia albopicta</name>
    <dbReference type="NCBI Taxonomy" id="7160"/>
    <lineage>
        <taxon>Eukaryota</taxon>
        <taxon>Metazoa</taxon>
        <taxon>Ecdysozoa</taxon>
        <taxon>Arthropoda</taxon>
        <taxon>Hexapoda</taxon>
        <taxon>Insecta</taxon>
        <taxon>Pterygota</taxon>
        <taxon>Neoptera</taxon>
        <taxon>Endopterygota</taxon>
        <taxon>Diptera</taxon>
        <taxon>Nematocera</taxon>
        <taxon>Culicoidea</taxon>
        <taxon>Culicidae</taxon>
        <taxon>Culicinae</taxon>
        <taxon>Aedini</taxon>
        <taxon>Aedes</taxon>
        <taxon>Stegomyia</taxon>
    </lineage>
</organism>
<feature type="region of interest" description="Disordered" evidence="1">
    <location>
        <begin position="1"/>
        <end position="65"/>
    </location>
</feature>
<dbReference type="EnsemblMetazoa" id="AALFPA23_002702.R2655">
    <property type="protein sequence ID" value="AALFPA23_002702.P2655"/>
    <property type="gene ID" value="AALFPA23_002702"/>
</dbReference>
<protein>
    <recommendedName>
        <fullName evidence="2">G domain-containing protein</fullName>
    </recommendedName>
</protein>
<dbReference type="RefSeq" id="XP_029709749.1">
    <property type="nucleotide sequence ID" value="XM_029853889.2"/>
</dbReference>
<dbReference type="Gene3D" id="3.40.50.300">
    <property type="entry name" value="P-loop containing nucleotide triphosphate hydrolases"/>
    <property type="match status" value="1"/>
</dbReference>
<dbReference type="InterPro" id="IPR025662">
    <property type="entry name" value="Sigma_54_int_dom_ATP-bd_1"/>
</dbReference>
<evidence type="ECO:0000259" key="2">
    <source>
        <dbReference type="Pfam" id="PF01926"/>
    </source>
</evidence>
<keyword evidence="4" id="KW-1185">Reference proteome</keyword>
<dbReference type="EnsemblMetazoa" id="AALFPA23_002702.R2654">
    <property type="protein sequence ID" value="AALFPA23_002702.P2654"/>
    <property type="gene ID" value="AALFPA23_002702"/>
</dbReference>
<evidence type="ECO:0000313" key="4">
    <source>
        <dbReference type="Proteomes" id="UP000069940"/>
    </source>
</evidence>
<accession>A0ABM1XTF2</accession>
<dbReference type="PROSITE" id="PS00675">
    <property type="entry name" value="SIGMA54_INTERACT_1"/>
    <property type="match status" value="1"/>
</dbReference>
<dbReference type="InterPro" id="IPR027417">
    <property type="entry name" value="P-loop_NTPase"/>
</dbReference>
<dbReference type="PANTHER" id="PTHR32046:SF12">
    <property type="entry name" value="AIG1-TYPE G DOMAIN-CONTAINING PROTEIN"/>
    <property type="match status" value="1"/>
</dbReference>
<dbReference type="Proteomes" id="UP000069940">
    <property type="component" value="Unassembled WGS sequence"/>
</dbReference>
<dbReference type="InterPro" id="IPR006073">
    <property type="entry name" value="GTP-bd"/>
</dbReference>
<name>A0ABM1XTF2_AEDAL</name>
<sequence>MFKRQALNGQELEPHKSKKNEPEHEEQETELQRHQDKEQQVEEKEEANGKEEQTLVTEDADDEEFKRQEQRLLQELQRLKLKQKQQKPPRQQYNILLFGETGSGKSTLINYLTNFFLGGSLKKLKVAIPTKHHKATENWTYSEQDLHDTSKSKTRDCIDYDFTKGDLCFNFIDTPGLSDTEGTAKDDEHIVKIMTAAENRGNLSAIIIVINGTVARATVNLRNTLTLLKGSVPDVLLKNLLVVLTNCSKATANFDLKQLEPWKVPKDNVFHMNNSALSMPIQEWKDDEDIMEDLVAHWKRSMKAMELIMKKVKQLGNKATHAFRDMRVKRNKIKAELHGILLEMKKLQTLQDDLNSAQVDEKDVATDIRKYANYKETKIVDYVEMEDAPYHSTICMMHSKICHERCGLRYTTEQGNEIFKGCSCMGGGPLCRECECEHSTHYHDKKKPVKKTKTVENILHDVKALYDQNTSKKLNLQKKITDLSADIGSLKRALDVKEADIEKCCEDLKTLCSQFNFVDELQSIIDTMERDARTLTNVEARKDANRRIDNFIHLANKLSASK</sequence>
<feature type="domain" description="G" evidence="2">
    <location>
        <begin position="95"/>
        <end position="215"/>
    </location>
</feature>
<reference evidence="4" key="1">
    <citation type="journal article" date="2015" name="Proc. Natl. Acad. Sci. U.S.A.">
        <title>Genome sequence of the Asian Tiger mosquito, Aedes albopictus, reveals insights into its biology, genetics, and evolution.</title>
        <authorList>
            <person name="Chen X.G."/>
            <person name="Jiang X."/>
            <person name="Gu J."/>
            <person name="Xu M."/>
            <person name="Wu Y."/>
            <person name="Deng Y."/>
            <person name="Zhang C."/>
            <person name="Bonizzoni M."/>
            <person name="Dermauw W."/>
            <person name="Vontas J."/>
            <person name="Armbruster P."/>
            <person name="Huang X."/>
            <person name="Yang Y."/>
            <person name="Zhang H."/>
            <person name="He W."/>
            <person name="Peng H."/>
            <person name="Liu Y."/>
            <person name="Wu K."/>
            <person name="Chen J."/>
            <person name="Lirakis M."/>
            <person name="Topalis P."/>
            <person name="Van Leeuwen T."/>
            <person name="Hall A.B."/>
            <person name="Jiang X."/>
            <person name="Thorpe C."/>
            <person name="Mueller R.L."/>
            <person name="Sun C."/>
            <person name="Waterhouse R.M."/>
            <person name="Yan G."/>
            <person name="Tu Z.J."/>
            <person name="Fang X."/>
            <person name="James A.A."/>
        </authorList>
    </citation>
    <scope>NUCLEOTIDE SEQUENCE [LARGE SCALE GENOMIC DNA]</scope>
    <source>
        <strain evidence="4">Foshan</strain>
    </source>
</reference>
<proteinExistence type="predicted"/>
<feature type="compositionally biased region" description="Basic and acidic residues" evidence="1">
    <location>
        <begin position="30"/>
        <end position="53"/>
    </location>
</feature>
<dbReference type="GeneID" id="109419292"/>
<evidence type="ECO:0000313" key="3">
    <source>
        <dbReference type="EnsemblMetazoa" id="AALFPA23_002702.P2654"/>
    </source>
</evidence>
<dbReference type="CDD" id="cd00882">
    <property type="entry name" value="Ras_like_GTPase"/>
    <property type="match status" value="1"/>
</dbReference>
<reference evidence="3" key="2">
    <citation type="submission" date="2025-05" db="UniProtKB">
        <authorList>
            <consortium name="EnsemblMetazoa"/>
        </authorList>
    </citation>
    <scope>IDENTIFICATION</scope>
    <source>
        <strain evidence="3">Foshan</strain>
    </source>
</reference>
<dbReference type="RefSeq" id="XP_029709748.1">
    <property type="nucleotide sequence ID" value="XM_029853888.2"/>
</dbReference>
<dbReference type="PANTHER" id="PTHR32046">
    <property type="entry name" value="G DOMAIN-CONTAINING PROTEIN"/>
    <property type="match status" value="1"/>
</dbReference>
<evidence type="ECO:0000256" key="1">
    <source>
        <dbReference type="SAM" id="MobiDB-lite"/>
    </source>
</evidence>
<dbReference type="Pfam" id="PF01926">
    <property type="entry name" value="MMR_HSR1"/>
    <property type="match status" value="1"/>
</dbReference>
<feature type="compositionally biased region" description="Basic and acidic residues" evidence="1">
    <location>
        <begin position="12"/>
        <end position="22"/>
    </location>
</feature>
<dbReference type="SUPFAM" id="SSF52540">
    <property type="entry name" value="P-loop containing nucleoside triphosphate hydrolases"/>
    <property type="match status" value="1"/>
</dbReference>